<gene>
    <name evidence="1" type="ORF">EZS27_004094</name>
</gene>
<evidence type="ECO:0000313" key="1">
    <source>
        <dbReference type="EMBL" id="KAA6348494.1"/>
    </source>
</evidence>
<sequence>MITYEVGKPFPLPKYLNRGESTVAILNESFFDLFVSLHGITSNENNAFRKGKLTIFLYENKSVPFIICDFGNNFSFDVSIDITKMNKDQQEKWLNSDVNLISLYLVDAATGILQAMRTITINFAEDIKDICERQSEFDSVQDAINETLEKNNTADMIKKSKKRMTYL</sequence>
<organism evidence="1">
    <name type="scientific">termite gut metagenome</name>
    <dbReference type="NCBI Taxonomy" id="433724"/>
    <lineage>
        <taxon>unclassified sequences</taxon>
        <taxon>metagenomes</taxon>
        <taxon>organismal metagenomes</taxon>
    </lineage>
</organism>
<dbReference type="AlphaFoldDB" id="A0A5J4SQQ6"/>
<proteinExistence type="predicted"/>
<dbReference type="EMBL" id="SNRY01000067">
    <property type="protein sequence ID" value="KAA6348494.1"/>
    <property type="molecule type" value="Genomic_DNA"/>
</dbReference>
<name>A0A5J4SQQ6_9ZZZZ</name>
<reference evidence="1" key="1">
    <citation type="submission" date="2019-03" db="EMBL/GenBank/DDBJ databases">
        <title>Single cell metagenomics reveals metabolic interactions within the superorganism composed of flagellate Streblomastix strix and complex community of Bacteroidetes bacteria on its surface.</title>
        <authorList>
            <person name="Treitli S.C."/>
            <person name="Kolisko M."/>
            <person name="Husnik F."/>
            <person name="Keeling P."/>
            <person name="Hampl V."/>
        </authorList>
    </citation>
    <scope>NUCLEOTIDE SEQUENCE</scope>
    <source>
        <strain evidence="1">STM</strain>
    </source>
</reference>
<comment type="caution">
    <text evidence="1">The sequence shown here is derived from an EMBL/GenBank/DDBJ whole genome shotgun (WGS) entry which is preliminary data.</text>
</comment>
<protein>
    <submittedName>
        <fullName evidence="1">Uncharacterized protein</fullName>
    </submittedName>
</protein>
<accession>A0A5J4SQQ6</accession>